<feature type="chain" id="PRO_5028908984" description="Lipoprotein" evidence="1">
    <location>
        <begin position="27"/>
        <end position="203"/>
    </location>
</feature>
<dbReference type="AlphaFoldDB" id="A0A7G9T8W9"/>
<dbReference type="PROSITE" id="PS51257">
    <property type="entry name" value="PROKAR_LIPOPROTEIN"/>
    <property type="match status" value="1"/>
</dbReference>
<keyword evidence="1" id="KW-0732">Signal</keyword>
<dbReference type="Proteomes" id="UP000515838">
    <property type="component" value="Chromosome"/>
</dbReference>
<evidence type="ECO:0000313" key="2">
    <source>
        <dbReference type="EMBL" id="QNN76544.1"/>
    </source>
</evidence>
<reference evidence="2 3" key="1">
    <citation type="submission" date="2020-08" db="EMBL/GenBank/DDBJ databases">
        <title>Streptomycin Non-resistant strain, P. mexicana.</title>
        <authorList>
            <person name="Ganesh-Kumar S."/>
            <person name="Zhe T."/>
            <person name="Yu Z."/>
            <person name="Min Y."/>
        </authorList>
    </citation>
    <scope>NUCLEOTIDE SEQUENCE [LARGE SCALE GENOMIC DNA]</scope>
    <source>
        <strain evidence="2 3">GTZY2</strain>
    </source>
</reference>
<gene>
    <name evidence="2" type="ORF">IAE60_11355</name>
</gene>
<accession>A0A7G9T8W9</accession>
<dbReference type="EMBL" id="CP060731">
    <property type="protein sequence ID" value="QNN76544.1"/>
    <property type="molecule type" value="Genomic_DNA"/>
</dbReference>
<proteinExistence type="predicted"/>
<evidence type="ECO:0000256" key="1">
    <source>
        <dbReference type="SAM" id="SignalP"/>
    </source>
</evidence>
<organism evidence="2 3">
    <name type="scientific">Pseudoxanthomonas mexicana</name>
    <dbReference type="NCBI Taxonomy" id="128785"/>
    <lineage>
        <taxon>Bacteria</taxon>
        <taxon>Pseudomonadati</taxon>
        <taxon>Pseudomonadota</taxon>
        <taxon>Gammaproteobacteria</taxon>
        <taxon>Lysobacterales</taxon>
        <taxon>Lysobacteraceae</taxon>
        <taxon>Pseudoxanthomonas</taxon>
    </lineage>
</organism>
<sequence>MAPLRPWAVVLLAASLLAGCVMFEQAPAPLTCDPALVGHWIPLPDSPQDRVPLGKDDYADVDATCHVRLRDNNRQDEPGFDALGFEVDGDRYLALGFKELEGLFGTGKEAAPPIPKGMPAGAVTLLKYRIHDDTLQIAMLDTVAIMQRVRQGGLKARETDASTYLFEGSPAQLRDLLRRHPELFDAFDGKAKTLRMRRAKAGK</sequence>
<evidence type="ECO:0000313" key="3">
    <source>
        <dbReference type="Proteomes" id="UP000515838"/>
    </source>
</evidence>
<evidence type="ECO:0008006" key="4">
    <source>
        <dbReference type="Google" id="ProtNLM"/>
    </source>
</evidence>
<name>A0A7G9T8W9_PSEMX</name>
<dbReference type="GeneID" id="81471572"/>
<feature type="signal peptide" evidence="1">
    <location>
        <begin position="1"/>
        <end position="26"/>
    </location>
</feature>
<dbReference type="RefSeq" id="WP_187572325.1">
    <property type="nucleotide sequence ID" value="NZ_CP060731.1"/>
</dbReference>
<protein>
    <recommendedName>
        <fullName evidence="4">Lipoprotein</fullName>
    </recommendedName>
</protein>